<reference evidence="1 2" key="1">
    <citation type="submission" date="2016-07" db="EMBL/GenBank/DDBJ databases">
        <title>Pervasive Adenine N6-methylation of Active Genes in Fungi.</title>
        <authorList>
            <consortium name="DOE Joint Genome Institute"/>
            <person name="Mondo S.J."/>
            <person name="Dannebaum R.O."/>
            <person name="Kuo R.C."/>
            <person name="Labutti K."/>
            <person name="Haridas S."/>
            <person name="Kuo A."/>
            <person name="Salamov A."/>
            <person name="Ahrendt S.R."/>
            <person name="Lipzen A."/>
            <person name="Sullivan W."/>
            <person name="Andreopoulos W.B."/>
            <person name="Clum A."/>
            <person name="Lindquist E."/>
            <person name="Daum C."/>
            <person name="Ramamoorthy G.K."/>
            <person name="Gryganskyi A."/>
            <person name="Culley D."/>
            <person name="Magnuson J.K."/>
            <person name="James T.Y."/>
            <person name="O'Malley M.A."/>
            <person name="Stajich J.E."/>
            <person name="Spatafora J.W."/>
            <person name="Visel A."/>
            <person name="Grigoriev I.V."/>
        </authorList>
    </citation>
    <scope>NUCLEOTIDE SEQUENCE [LARGE SCALE GENOMIC DNA]</scope>
    <source>
        <strain evidence="1 2">NRRL 2496</strain>
    </source>
</reference>
<dbReference type="EMBL" id="MCGN01000004">
    <property type="protein sequence ID" value="ORY97871.1"/>
    <property type="molecule type" value="Genomic_DNA"/>
</dbReference>
<proteinExistence type="predicted"/>
<comment type="caution">
    <text evidence="1">The sequence shown here is derived from an EMBL/GenBank/DDBJ whole genome shotgun (WGS) entry which is preliminary data.</text>
</comment>
<dbReference type="Proteomes" id="UP000242180">
    <property type="component" value="Unassembled WGS sequence"/>
</dbReference>
<gene>
    <name evidence="1" type="ORF">BCR43DRAFT_546464</name>
</gene>
<organism evidence="1 2">
    <name type="scientific">Syncephalastrum racemosum</name>
    <name type="common">Filamentous fungus</name>
    <dbReference type="NCBI Taxonomy" id="13706"/>
    <lineage>
        <taxon>Eukaryota</taxon>
        <taxon>Fungi</taxon>
        <taxon>Fungi incertae sedis</taxon>
        <taxon>Mucoromycota</taxon>
        <taxon>Mucoromycotina</taxon>
        <taxon>Mucoromycetes</taxon>
        <taxon>Mucorales</taxon>
        <taxon>Syncephalastraceae</taxon>
        <taxon>Syncephalastrum</taxon>
    </lineage>
</organism>
<protein>
    <submittedName>
        <fullName evidence="1">Uncharacterized protein</fullName>
    </submittedName>
</protein>
<dbReference type="AlphaFoldDB" id="A0A1X2HG19"/>
<name>A0A1X2HG19_SYNRA</name>
<keyword evidence="2" id="KW-1185">Reference proteome</keyword>
<accession>A0A1X2HG19</accession>
<evidence type="ECO:0000313" key="1">
    <source>
        <dbReference type="EMBL" id="ORY97871.1"/>
    </source>
</evidence>
<dbReference type="InParanoid" id="A0A1X2HG19"/>
<evidence type="ECO:0000313" key="2">
    <source>
        <dbReference type="Proteomes" id="UP000242180"/>
    </source>
</evidence>
<sequence length="178" mass="20009">MTLNSRDGKKLVIGTETCNVLVHRSDSTDMHCRAWTQASRTSICRISRSTQCTIYLDEQRVHKALAIASKDATSATSQASPYQLRNRAQLDKETVFQLHGEANGRIQSYLKQIFDEFGDNEHVPIIHNNKLNEHLEGLTALLHPYLATAKSNVQQAINKAFSILSMFLSFTPAFSRCI</sequence>